<dbReference type="PANTHER" id="PTHR43201">
    <property type="entry name" value="ACYL-COA SYNTHETASE"/>
    <property type="match status" value="1"/>
</dbReference>
<dbReference type="OMA" id="IYEYYGM"/>
<dbReference type="InterPro" id="IPR025110">
    <property type="entry name" value="AMP-bd_C"/>
</dbReference>
<dbReference type="eggNOG" id="KOG1176">
    <property type="taxonomic scope" value="Eukaryota"/>
</dbReference>
<dbReference type="EMBL" id="BABT02000026">
    <property type="protein sequence ID" value="GAA94016.1"/>
    <property type="molecule type" value="Genomic_DNA"/>
</dbReference>
<evidence type="ECO:0008006" key="6">
    <source>
        <dbReference type="Google" id="ProtNLM"/>
    </source>
</evidence>
<dbReference type="GO" id="GO:0031956">
    <property type="term" value="F:medium-chain fatty acid-CoA ligase activity"/>
    <property type="evidence" value="ECO:0007669"/>
    <property type="project" value="TreeGrafter"/>
</dbReference>
<feature type="domain" description="AMP-dependent synthetase/ligase" evidence="2">
    <location>
        <begin position="13"/>
        <end position="381"/>
    </location>
</feature>
<keyword evidence="5" id="KW-1185">Reference proteome</keyword>
<dbReference type="Pfam" id="PF00501">
    <property type="entry name" value="AMP-binding"/>
    <property type="match status" value="1"/>
</dbReference>
<accession>G7DTV6</accession>
<dbReference type="InterPro" id="IPR045851">
    <property type="entry name" value="AMP-bd_C_sf"/>
</dbReference>
<dbReference type="STRING" id="764103.G7DTV6"/>
<dbReference type="Gene3D" id="3.40.50.12780">
    <property type="entry name" value="N-terminal domain of ligase-like"/>
    <property type="match status" value="1"/>
</dbReference>
<dbReference type="InterPro" id="IPR020845">
    <property type="entry name" value="AMP-binding_CS"/>
</dbReference>
<dbReference type="RefSeq" id="XP_014570293.1">
    <property type="nucleotide sequence ID" value="XM_014714807.1"/>
</dbReference>
<dbReference type="InterPro" id="IPR042099">
    <property type="entry name" value="ANL_N_sf"/>
</dbReference>
<reference evidence="4 5" key="2">
    <citation type="journal article" date="2012" name="Open Biol.">
        <title>Characteristics of nucleosomes and linker DNA regions on the genome of the basidiomycete Mixia osmundae revealed by mono- and dinucleosome mapping.</title>
        <authorList>
            <person name="Nishida H."/>
            <person name="Kondo S."/>
            <person name="Matsumoto T."/>
            <person name="Suzuki Y."/>
            <person name="Yoshikawa H."/>
            <person name="Taylor T.D."/>
            <person name="Sugiyama J."/>
        </authorList>
    </citation>
    <scope>NUCLEOTIDE SEQUENCE [LARGE SCALE GENOMIC DNA]</scope>
    <source>
        <strain evidence="5">CBS 9802 / IAM 14324 / JCM 22182 / KY 12970</strain>
    </source>
</reference>
<dbReference type="AlphaFoldDB" id="G7DTV6"/>
<evidence type="ECO:0000313" key="4">
    <source>
        <dbReference type="EMBL" id="GAA94016.1"/>
    </source>
</evidence>
<evidence type="ECO:0000259" key="3">
    <source>
        <dbReference type="Pfam" id="PF13193"/>
    </source>
</evidence>
<dbReference type="PANTHER" id="PTHR43201:SF28">
    <property type="entry name" value="ENZYME, PUTATIVE (AFU_ORTHOLOGUE AFUA_7G01530)-RELATED"/>
    <property type="match status" value="1"/>
</dbReference>
<evidence type="ECO:0000256" key="1">
    <source>
        <dbReference type="SAM" id="MobiDB-lite"/>
    </source>
</evidence>
<dbReference type="InterPro" id="IPR000873">
    <property type="entry name" value="AMP-dep_synth/lig_dom"/>
</dbReference>
<organism evidence="4 5">
    <name type="scientific">Mixia osmundae (strain CBS 9802 / IAM 14324 / JCM 22182 / KY 12970)</name>
    <dbReference type="NCBI Taxonomy" id="764103"/>
    <lineage>
        <taxon>Eukaryota</taxon>
        <taxon>Fungi</taxon>
        <taxon>Dikarya</taxon>
        <taxon>Basidiomycota</taxon>
        <taxon>Pucciniomycotina</taxon>
        <taxon>Mixiomycetes</taxon>
        <taxon>Mixiales</taxon>
        <taxon>Mixiaceae</taxon>
        <taxon>Mixia</taxon>
    </lineage>
</organism>
<gene>
    <name evidence="4" type="primary">Mo00663</name>
    <name evidence="4" type="ORF">E5Q_00663</name>
</gene>
<dbReference type="Gene3D" id="3.30.300.30">
    <property type="match status" value="1"/>
</dbReference>
<dbReference type="SUPFAM" id="SSF56801">
    <property type="entry name" value="Acetyl-CoA synthetase-like"/>
    <property type="match status" value="1"/>
</dbReference>
<dbReference type="PROSITE" id="PS00455">
    <property type="entry name" value="AMP_BINDING"/>
    <property type="match status" value="1"/>
</dbReference>
<dbReference type="Pfam" id="PF13193">
    <property type="entry name" value="AMP-binding_C"/>
    <property type="match status" value="1"/>
</dbReference>
<sequence>MKSRIGLIQRVAKHAAHSAHRQAVVDVQRGLTKTYKDLLDDSVLLARRMQSKHGHGGLAEARVISLLSPGYPWVITALATYLAGGVHVPLLHTNPAAEWAYNVKDTGASMICLDGQDGDQVEKASKLISEHDVEAGQLFKINEAGPSDDLPELTDVAPDARAFILYTSGTTGKPKGVVFSHEQIASHLEAMEEAWQWSSKDKILHCLPLHHAHGIENALLTALWAGATVEIMPRFDPQAILDRWQDQRRDLTLFMAVPTIYSRLLQTAAKATDQQRKDLRAACDQFRLQISGSAPLPTTTKQRWKEFSGCTLLERYGMSETSMILSCGIDIATRIDGHVGHPMPRQQVRLWNEDQQQDVTDRLDTPGEIQIAGASVFKEYWQRPEATAKEFTSDGWFKTGDLAQRSSQFDGSYRILGRNSTDIIKSGGEKISALEVERALLDLKYVKDAAVVAVPDDKWGEVVGAVLVLTASSQSIDIKSLRQDLRQTLAAYKLPQRIKIYDEIPRNAMGKVQKKPLSRTAFPPSSQTAKL</sequence>
<feature type="region of interest" description="Disordered" evidence="1">
    <location>
        <begin position="512"/>
        <end position="531"/>
    </location>
</feature>
<reference evidence="4 5" key="1">
    <citation type="journal article" date="2011" name="J. Gen. Appl. Microbiol.">
        <title>Draft genome sequencing of the enigmatic basidiomycete Mixia osmundae.</title>
        <authorList>
            <person name="Nishida H."/>
            <person name="Nagatsuka Y."/>
            <person name="Sugiyama J."/>
        </authorList>
    </citation>
    <scope>NUCLEOTIDE SEQUENCE [LARGE SCALE GENOMIC DNA]</scope>
    <source>
        <strain evidence="5">CBS 9802 / IAM 14324 / JCM 22182 / KY 12970</strain>
    </source>
</reference>
<dbReference type="OrthoDB" id="10253115at2759"/>
<protein>
    <recommendedName>
        <fullName evidence="6">AMP-dependent synthetase/ligase domain-containing protein</fullName>
    </recommendedName>
</protein>
<dbReference type="InParanoid" id="G7DTV6"/>
<dbReference type="GO" id="GO:0006631">
    <property type="term" value="P:fatty acid metabolic process"/>
    <property type="evidence" value="ECO:0007669"/>
    <property type="project" value="TreeGrafter"/>
</dbReference>
<dbReference type="CDD" id="cd05941">
    <property type="entry name" value="MCS"/>
    <property type="match status" value="1"/>
</dbReference>
<evidence type="ECO:0000259" key="2">
    <source>
        <dbReference type="Pfam" id="PF00501"/>
    </source>
</evidence>
<comment type="caution">
    <text evidence="4">The sequence shown here is derived from an EMBL/GenBank/DDBJ whole genome shotgun (WGS) entry which is preliminary data.</text>
</comment>
<proteinExistence type="predicted"/>
<dbReference type="HOGENOM" id="CLU_000022_59_11_1"/>
<name>G7DTV6_MIXOS</name>
<evidence type="ECO:0000313" key="5">
    <source>
        <dbReference type="Proteomes" id="UP000009131"/>
    </source>
</evidence>
<dbReference type="Proteomes" id="UP000009131">
    <property type="component" value="Unassembled WGS sequence"/>
</dbReference>
<feature type="domain" description="AMP-binding enzyme C-terminal" evidence="3">
    <location>
        <begin position="435"/>
        <end position="511"/>
    </location>
</feature>